<feature type="domain" description="Peptidase M20 dimerisation" evidence="3">
    <location>
        <begin position="178"/>
        <end position="279"/>
    </location>
</feature>
<dbReference type="InterPro" id="IPR011650">
    <property type="entry name" value="Peptidase_M20_dimer"/>
</dbReference>
<dbReference type="FunFam" id="3.30.70.360:FF:000001">
    <property type="entry name" value="N-acetyldiaminopimelate deacetylase"/>
    <property type="match status" value="1"/>
</dbReference>
<dbReference type="PANTHER" id="PTHR11014">
    <property type="entry name" value="PEPTIDASE M20 FAMILY MEMBER"/>
    <property type="match status" value="1"/>
</dbReference>
<evidence type="ECO:0000256" key="2">
    <source>
        <dbReference type="PIRSR" id="PIRSR005962-1"/>
    </source>
</evidence>
<sequence length="387" mass="42786">MKLKWIEIIEFAKNFRRELHKNPELTWEEIDTAKAIRAALKAHYTPYKEFANTGTVVTLAPNAKGTHIALRGDIDALQIDEQTTVPYKSQKPNCMHACGHDGHTATLLATAIWLKQHENKLPGPVSLVFQPAEEGGHGAKKMLEEEALKGVEFIYGWHNWPAIEFGKAVCPDGVVMAGNGTFHIDINGQGGHSSQPEISKDPVLAASAITMALQQIVSRRIAPQKAGVVSVTSIDARSGLTTIPSHAKIEGSIRIPDLKTRDEVAQSIKQIAQNTAKAYNVEAIVEFRNRYSPTINHENAASKMREKLEEVLGKDYKSDIATPIMASEDFSYYLQEIPGAFALIGSNDGQEKHGKPCHNAYYDFNDELIEPVCKVFTKLVNLECEFI</sequence>
<dbReference type="KEGG" id="ahs:AHALO_1642"/>
<dbReference type="OrthoDB" id="9777385at2"/>
<protein>
    <submittedName>
        <fullName evidence="4">Peptidase M20</fullName>
    </submittedName>
</protein>
<evidence type="ECO:0000256" key="1">
    <source>
        <dbReference type="ARBA" id="ARBA00022801"/>
    </source>
</evidence>
<comment type="cofactor">
    <cofactor evidence="2">
        <name>Mn(2+)</name>
        <dbReference type="ChEBI" id="CHEBI:29035"/>
    </cofactor>
    <text evidence="2">The Mn(2+) ion enhances activity.</text>
</comment>
<dbReference type="PANTHER" id="PTHR11014:SF63">
    <property type="entry name" value="METALLOPEPTIDASE, PUTATIVE (AFU_ORTHOLOGUE AFUA_6G09600)-RELATED"/>
    <property type="match status" value="1"/>
</dbReference>
<dbReference type="Gene3D" id="3.30.70.360">
    <property type="match status" value="1"/>
</dbReference>
<gene>
    <name evidence="4" type="ORF">CP960_00270</name>
</gene>
<dbReference type="GO" id="GO:0046872">
    <property type="term" value="F:metal ion binding"/>
    <property type="evidence" value="ECO:0007669"/>
    <property type="project" value="UniProtKB-KW"/>
</dbReference>
<keyword evidence="2" id="KW-0479">Metal-binding</keyword>
<reference evidence="4 5" key="1">
    <citation type="submission" date="2017-09" db="EMBL/GenBank/DDBJ databases">
        <title>Genomics of the genus Arcobacter.</title>
        <authorList>
            <person name="Perez-Cataluna A."/>
            <person name="Figueras M.J."/>
            <person name="Salas-Masso N."/>
        </authorList>
    </citation>
    <scope>NUCLEOTIDE SEQUENCE [LARGE SCALE GENOMIC DNA]</scope>
    <source>
        <strain evidence="4 5">DSM 18005</strain>
    </source>
</reference>
<keyword evidence="2" id="KW-0464">Manganese</keyword>
<dbReference type="EMBL" id="NXIF01000002">
    <property type="protein sequence ID" value="PKI82223.1"/>
    <property type="molecule type" value="Genomic_DNA"/>
</dbReference>
<feature type="binding site" evidence="2">
    <location>
        <position position="358"/>
    </location>
    <ligand>
        <name>Mn(2+)</name>
        <dbReference type="ChEBI" id="CHEBI:29035"/>
        <label>2</label>
    </ligand>
</feature>
<comment type="caution">
    <text evidence="4">The sequence shown here is derived from an EMBL/GenBank/DDBJ whole genome shotgun (WGS) entry which is preliminary data.</text>
</comment>
<dbReference type="InterPro" id="IPR036264">
    <property type="entry name" value="Bact_exopeptidase_dim_dom"/>
</dbReference>
<dbReference type="PIRSF" id="PIRSF005962">
    <property type="entry name" value="Pept_M20D_amidohydro"/>
    <property type="match status" value="1"/>
</dbReference>
<dbReference type="InterPro" id="IPR017439">
    <property type="entry name" value="Amidohydrolase"/>
</dbReference>
<proteinExistence type="predicted"/>
<dbReference type="SUPFAM" id="SSF53187">
    <property type="entry name" value="Zn-dependent exopeptidases"/>
    <property type="match status" value="1"/>
</dbReference>
<dbReference type="NCBIfam" id="TIGR01891">
    <property type="entry name" value="amidohydrolases"/>
    <property type="match status" value="1"/>
</dbReference>
<dbReference type="Pfam" id="PF01546">
    <property type="entry name" value="Peptidase_M20"/>
    <property type="match status" value="1"/>
</dbReference>
<dbReference type="AlphaFoldDB" id="A0A2N1J6P3"/>
<dbReference type="Proteomes" id="UP000233248">
    <property type="component" value="Unassembled WGS sequence"/>
</dbReference>
<accession>A0A2N1J6P3</accession>
<dbReference type="Pfam" id="PF07687">
    <property type="entry name" value="M20_dimer"/>
    <property type="match status" value="1"/>
</dbReference>
<keyword evidence="5" id="KW-1185">Reference proteome</keyword>
<dbReference type="Gene3D" id="3.40.630.10">
    <property type="entry name" value="Zn peptidases"/>
    <property type="match status" value="1"/>
</dbReference>
<evidence type="ECO:0000313" key="5">
    <source>
        <dbReference type="Proteomes" id="UP000233248"/>
    </source>
</evidence>
<dbReference type="RefSeq" id="WP_101183176.1">
    <property type="nucleotide sequence ID" value="NZ_CP031218.1"/>
</dbReference>
<organism evidence="4 5">
    <name type="scientific">Malaciobacter halophilus</name>
    <dbReference type="NCBI Taxonomy" id="197482"/>
    <lineage>
        <taxon>Bacteria</taxon>
        <taxon>Pseudomonadati</taxon>
        <taxon>Campylobacterota</taxon>
        <taxon>Epsilonproteobacteria</taxon>
        <taxon>Campylobacterales</taxon>
        <taxon>Arcobacteraceae</taxon>
        <taxon>Malaciobacter</taxon>
    </lineage>
</organism>
<evidence type="ECO:0000313" key="4">
    <source>
        <dbReference type="EMBL" id="PKI82223.1"/>
    </source>
</evidence>
<dbReference type="NCBIfam" id="NF038260">
    <property type="entry name" value="ectoine_DoeB_2"/>
    <property type="match status" value="1"/>
</dbReference>
<keyword evidence="1" id="KW-0378">Hydrolase</keyword>
<evidence type="ECO:0000259" key="3">
    <source>
        <dbReference type="Pfam" id="PF07687"/>
    </source>
</evidence>
<dbReference type="GO" id="GO:0050118">
    <property type="term" value="F:N-acetyldiaminopimelate deacetylase activity"/>
    <property type="evidence" value="ECO:0007669"/>
    <property type="project" value="UniProtKB-ARBA"/>
</dbReference>
<feature type="binding site" evidence="2">
    <location>
        <position position="100"/>
    </location>
    <ligand>
        <name>Mn(2+)</name>
        <dbReference type="ChEBI" id="CHEBI:29035"/>
        <label>2</label>
    </ligand>
</feature>
<dbReference type="GO" id="GO:0019877">
    <property type="term" value="P:diaminopimelate biosynthetic process"/>
    <property type="evidence" value="ECO:0007669"/>
    <property type="project" value="UniProtKB-ARBA"/>
</dbReference>
<name>A0A2N1J6P3_9BACT</name>
<dbReference type="InterPro" id="IPR002933">
    <property type="entry name" value="Peptidase_M20"/>
</dbReference>
<feature type="binding site" evidence="2">
    <location>
        <position position="98"/>
    </location>
    <ligand>
        <name>Mn(2+)</name>
        <dbReference type="ChEBI" id="CHEBI:29035"/>
        <label>2</label>
    </ligand>
</feature>
<feature type="binding site" evidence="2">
    <location>
        <position position="134"/>
    </location>
    <ligand>
        <name>Mn(2+)</name>
        <dbReference type="ChEBI" id="CHEBI:29035"/>
        <label>2</label>
    </ligand>
</feature>
<feature type="binding site" evidence="2">
    <location>
        <position position="158"/>
    </location>
    <ligand>
        <name>Mn(2+)</name>
        <dbReference type="ChEBI" id="CHEBI:29035"/>
        <label>2</label>
    </ligand>
</feature>
<dbReference type="SUPFAM" id="SSF55031">
    <property type="entry name" value="Bacterial exopeptidase dimerisation domain"/>
    <property type="match status" value="1"/>
</dbReference>